<dbReference type="InterPro" id="IPR022764">
    <property type="entry name" value="Peptidase_S54_rhomboid_dom"/>
</dbReference>
<feature type="transmembrane region" description="Helical" evidence="9">
    <location>
        <begin position="184"/>
        <end position="206"/>
    </location>
</feature>
<evidence type="ECO:0000256" key="8">
    <source>
        <dbReference type="SAM" id="MobiDB-lite"/>
    </source>
</evidence>
<protein>
    <recommendedName>
        <fullName evidence="10">Peptidase S54 rhomboid domain-containing protein</fullName>
    </recommendedName>
</protein>
<feature type="region of interest" description="Disordered" evidence="8">
    <location>
        <begin position="349"/>
        <end position="410"/>
    </location>
</feature>
<dbReference type="Gene3D" id="1.20.1540.10">
    <property type="entry name" value="Rhomboid-like"/>
    <property type="match status" value="1"/>
</dbReference>
<evidence type="ECO:0000256" key="1">
    <source>
        <dbReference type="ARBA" id="ARBA00004141"/>
    </source>
</evidence>
<evidence type="ECO:0000256" key="9">
    <source>
        <dbReference type="SAM" id="Phobius"/>
    </source>
</evidence>
<proteinExistence type="inferred from homology"/>
<evidence type="ECO:0000313" key="11">
    <source>
        <dbReference type="EMBL" id="WIA13836.1"/>
    </source>
</evidence>
<dbReference type="InterPro" id="IPR035952">
    <property type="entry name" value="Rhomboid-like_sf"/>
</dbReference>
<gene>
    <name evidence="11" type="ORF">OEZ85_007380</name>
</gene>
<comment type="subcellular location">
    <subcellularLocation>
        <location evidence="1">Membrane</location>
        <topology evidence="1">Multi-pass membrane protein</topology>
    </subcellularLocation>
</comment>
<keyword evidence="3" id="KW-0645">Protease</keyword>
<feature type="compositionally biased region" description="Low complexity" evidence="8">
    <location>
        <begin position="350"/>
        <end position="410"/>
    </location>
</feature>
<evidence type="ECO:0000313" key="12">
    <source>
        <dbReference type="Proteomes" id="UP001244341"/>
    </source>
</evidence>
<evidence type="ECO:0000256" key="3">
    <source>
        <dbReference type="ARBA" id="ARBA00022670"/>
    </source>
</evidence>
<dbReference type="SUPFAM" id="SSF144091">
    <property type="entry name" value="Rhomboid-like"/>
    <property type="match status" value="1"/>
</dbReference>
<evidence type="ECO:0000256" key="5">
    <source>
        <dbReference type="ARBA" id="ARBA00022801"/>
    </source>
</evidence>
<evidence type="ECO:0000259" key="10">
    <source>
        <dbReference type="Pfam" id="PF01694"/>
    </source>
</evidence>
<keyword evidence="7 9" id="KW-0472">Membrane</keyword>
<evidence type="ECO:0000256" key="2">
    <source>
        <dbReference type="ARBA" id="ARBA00009045"/>
    </source>
</evidence>
<dbReference type="PANTHER" id="PTHR43066">
    <property type="entry name" value="RHOMBOID-RELATED PROTEIN"/>
    <property type="match status" value="1"/>
</dbReference>
<dbReference type="EMBL" id="CP126211">
    <property type="protein sequence ID" value="WIA13836.1"/>
    <property type="molecule type" value="Genomic_DNA"/>
</dbReference>
<feature type="transmembrane region" description="Helical" evidence="9">
    <location>
        <begin position="416"/>
        <end position="438"/>
    </location>
</feature>
<reference evidence="11 12" key="1">
    <citation type="submission" date="2023-05" db="EMBL/GenBank/DDBJ databases">
        <title>A 100% complete, gapless, phased diploid assembly of the Scenedesmus obliquus UTEX 3031 genome.</title>
        <authorList>
            <person name="Biondi T.C."/>
            <person name="Hanschen E.R."/>
            <person name="Kwon T."/>
            <person name="Eng W."/>
            <person name="Kruse C.P.S."/>
            <person name="Koehler S.I."/>
            <person name="Kunde Y."/>
            <person name="Gleasner C.D."/>
            <person name="You Mak K.T."/>
            <person name="Polle J."/>
            <person name="Hovde B.T."/>
            <person name="Starkenburg S.R."/>
        </authorList>
    </citation>
    <scope>NUCLEOTIDE SEQUENCE [LARGE SCALE GENOMIC DNA]</scope>
    <source>
        <strain evidence="11 12">DOE0152z</strain>
    </source>
</reference>
<organism evidence="11 12">
    <name type="scientific">Tetradesmus obliquus</name>
    <name type="common">Green alga</name>
    <name type="synonym">Acutodesmus obliquus</name>
    <dbReference type="NCBI Taxonomy" id="3088"/>
    <lineage>
        <taxon>Eukaryota</taxon>
        <taxon>Viridiplantae</taxon>
        <taxon>Chlorophyta</taxon>
        <taxon>core chlorophytes</taxon>
        <taxon>Chlorophyceae</taxon>
        <taxon>CS clade</taxon>
        <taxon>Sphaeropleales</taxon>
        <taxon>Scenedesmaceae</taxon>
        <taxon>Tetradesmus</taxon>
    </lineage>
</organism>
<feature type="domain" description="Peptidase S54 rhomboid" evidence="10">
    <location>
        <begin position="145"/>
        <end position="291"/>
    </location>
</feature>
<keyword evidence="5" id="KW-0378">Hydrolase</keyword>
<evidence type="ECO:0000256" key="4">
    <source>
        <dbReference type="ARBA" id="ARBA00022692"/>
    </source>
</evidence>
<comment type="similarity">
    <text evidence="2">Belongs to the peptidase S54 family.</text>
</comment>
<keyword evidence="6 9" id="KW-1133">Transmembrane helix</keyword>
<evidence type="ECO:0000256" key="7">
    <source>
        <dbReference type="ARBA" id="ARBA00023136"/>
    </source>
</evidence>
<name>A0ABY8U023_TETOB</name>
<keyword evidence="12" id="KW-1185">Reference proteome</keyword>
<dbReference type="Proteomes" id="UP001244341">
    <property type="component" value="Chromosome 4b"/>
</dbReference>
<dbReference type="Pfam" id="PF01694">
    <property type="entry name" value="Rhomboid"/>
    <property type="match status" value="1"/>
</dbReference>
<evidence type="ECO:0000256" key="6">
    <source>
        <dbReference type="ARBA" id="ARBA00022989"/>
    </source>
</evidence>
<keyword evidence="4 9" id="KW-0812">Transmembrane</keyword>
<sequence length="457" mass="49997">MFDHEDVPEFSWAHMEQLYRQGQAQWEQTKRSLLQQVHGSQTFRRTATVMDEALAHLRWSTRILRGDSRVPMPVEWDSRHLVALVELARVLNDLTSSSGAEGAAAFALPPVTAATCLAQLLVFFKPGGVLLRDVSLSPYCVIDKRQYYRLWTAAVVHVDATHLITNLTAVLPDCVMLEQQCGSAALAADVLLLTTTSHALYVAFALLQKSVFVRRYNYYSLVTVGFSGVVFGLKVWAGCKRGGVVYVWGVPVPARFSWVPALALTHLCAPEASFPAHIAGVVAGLLRAYCLEPVLAGVRQGISWSHRRSRGGAGRILQPSAGNLVQQQQQQQQQQQSSDWRLLHHTRWLQQQQQQQQQQQRTEASYSSSPASSRGGAAPPSQGGSWEPAAAAAETGQQQGSVRSSSGGTSGLSPRAMLLDVGLQLLLAATAAGLYFVLSRGEQSGRASKLRASFWRR</sequence>
<dbReference type="PANTHER" id="PTHR43066:SF1">
    <property type="entry name" value="RHOMBOID PROTEIN 2"/>
    <property type="match status" value="1"/>
</dbReference>
<feature type="transmembrane region" description="Helical" evidence="9">
    <location>
        <begin position="218"/>
        <end position="237"/>
    </location>
</feature>
<accession>A0ABY8U023</accession>